<evidence type="ECO:0000256" key="1">
    <source>
        <dbReference type="SAM" id="Phobius"/>
    </source>
</evidence>
<sequence>MRVVLPLLHRRRHPLAQALSVVLGLIVVGVLMVFGLVVAGVLAVGGVFWLVWRQWKRGRVAVSGAARKAHQPEVLEGEYVVIHSSRPVTHH</sequence>
<keyword evidence="1" id="KW-0812">Transmembrane</keyword>
<name>A0A3S0PLF0_9GAMM</name>
<protein>
    <submittedName>
        <fullName evidence="2">Uncharacterized protein</fullName>
    </submittedName>
</protein>
<dbReference type="OrthoDB" id="5958990at2"/>
<accession>A0A3S0PLF0</accession>
<keyword evidence="1" id="KW-1133">Transmembrane helix</keyword>
<feature type="transmembrane region" description="Helical" evidence="1">
    <location>
        <begin position="20"/>
        <end position="52"/>
    </location>
</feature>
<proteinExistence type="predicted"/>
<keyword evidence="3" id="KW-1185">Reference proteome</keyword>
<organism evidence="2 3">
    <name type="scientific">Dyella choica</name>
    <dbReference type="NCBI Taxonomy" id="1927959"/>
    <lineage>
        <taxon>Bacteria</taxon>
        <taxon>Pseudomonadati</taxon>
        <taxon>Pseudomonadota</taxon>
        <taxon>Gammaproteobacteria</taxon>
        <taxon>Lysobacterales</taxon>
        <taxon>Rhodanobacteraceae</taxon>
        <taxon>Dyella</taxon>
    </lineage>
</organism>
<dbReference type="RefSeq" id="WP_126685196.1">
    <property type="nucleotide sequence ID" value="NZ_RYYV01000009.1"/>
</dbReference>
<dbReference type="AlphaFoldDB" id="A0A3S0PLF0"/>
<reference evidence="2 3" key="1">
    <citation type="submission" date="2018-12" db="EMBL/GenBank/DDBJ databases">
        <title>Dyella dinghuensis sp. nov. DHOA06 and Dyella choica sp. nov. 4M-K27, isolated from forest soil.</title>
        <authorList>
            <person name="Qiu L.-H."/>
            <person name="Gao Z.-H."/>
        </authorList>
    </citation>
    <scope>NUCLEOTIDE SEQUENCE [LARGE SCALE GENOMIC DNA]</scope>
    <source>
        <strain evidence="2 3">4M-K27</strain>
    </source>
</reference>
<dbReference type="EMBL" id="RYYV01000009">
    <property type="protein sequence ID" value="RUL74395.1"/>
    <property type="molecule type" value="Genomic_DNA"/>
</dbReference>
<dbReference type="Proteomes" id="UP000274358">
    <property type="component" value="Unassembled WGS sequence"/>
</dbReference>
<evidence type="ECO:0000313" key="2">
    <source>
        <dbReference type="EMBL" id="RUL74395.1"/>
    </source>
</evidence>
<keyword evidence="1" id="KW-0472">Membrane</keyword>
<evidence type="ECO:0000313" key="3">
    <source>
        <dbReference type="Proteomes" id="UP000274358"/>
    </source>
</evidence>
<gene>
    <name evidence="2" type="ORF">EKH80_12965</name>
</gene>
<comment type="caution">
    <text evidence="2">The sequence shown here is derived from an EMBL/GenBank/DDBJ whole genome shotgun (WGS) entry which is preliminary data.</text>
</comment>